<dbReference type="Proteomes" id="UP000011115">
    <property type="component" value="Unassembled WGS sequence"/>
</dbReference>
<organism evidence="2 3">
    <name type="scientific">Solanum tuberosum</name>
    <name type="common">Potato</name>
    <dbReference type="NCBI Taxonomy" id="4113"/>
    <lineage>
        <taxon>Eukaryota</taxon>
        <taxon>Viridiplantae</taxon>
        <taxon>Streptophyta</taxon>
        <taxon>Embryophyta</taxon>
        <taxon>Tracheophyta</taxon>
        <taxon>Spermatophyta</taxon>
        <taxon>Magnoliopsida</taxon>
        <taxon>eudicotyledons</taxon>
        <taxon>Gunneridae</taxon>
        <taxon>Pentapetalae</taxon>
        <taxon>asterids</taxon>
        <taxon>lamiids</taxon>
        <taxon>Solanales</taxon>
        <taxon>Solanaceae</taxon>
        <taxon>Solanoideae</taxon>
        <taxon>Solaneae</taxon>
        <taxon>Solanum</taxon>
    </lineage>
</organism>
<reference evidence="2" key="2">
    <citation type="submission" date="2015-06" db="UniProtKB">
        <authorList>
            <consortium name="EnsemblPlants"/>
        </authorList>
    </citation>
    <scope>IDENTIFICATION</scope>
    <source>
        <strain evidence="2">DM1-3 516 R44</strain>
    </source>
</reference>
<feature type="region of interest" description="Disordered" evidence="1">
    <location>
        <begin position="181"/>
        <end position="205"/>
    </location>
</feature>
<feature type="compositionally biased region" description="Polar residues" evidence="1">
    <location>
        <begin position="189"/>
        <end position="205"/>
    </location>
</feature>
<accession>M1DNS2</accession>
<reference evidence="3" key="1">
    <citation type="journal article" date="2011" name="Nature">
        <title>Genome sequence and analysis of the tuber crop potato.</title>
        <authorList>
            <consortium name="The Potato Genome Sequencing Consortium"/>
        </authorList>
    </citation>
    <scope>NUCLEOTIDE SEQUENCE [LARGE SCALE GENOMIC DNA]</scope>
    <source>
        <strain evidence="3">cv. DM1-3 516 R44</strain>
    </source>
</reference>
<dbReference type="InParanoid" id="M1DNS2"/>
<evidence type="ECO:0008006" key="4">
    <source>
        <dbReference type="Google" id="ProtNLM"/>
    </source>
</evidence>
<dbReference type="AlphaFoldDB" id="M1DNS2"/>
<keyword evidence="3" id="KW-1185">Reference proteome</keyword>
<dbReference type="EnsemblPlants" id="PGSC0003DMT400091952">
    <property type="protein sequence ID" value="PGSC0003DMT400091952"/>
    <property type="gene ID" value="PGSC0003DMG400041523"/>
</dbReference>
<evidence type="ECO:0000313" key="3">
    <source>
        <dbReference type="Proteomes" id="UP000011115"/>
    </source>
</evidence>
<proteinExistence type="predicted"/>
<evidence type="ECO:0000313" key="2">
    <source>
        <dbReference type="EnsemblPlants" id="PGSC0003DMT400091952"/>
    </source>
</evidence>
<dbReference type="PaxDb" id="4113-PGSC0003DMT400091952"/>
<evidence type="ECO:0000256" key="1">
    <source>
        <dbReference type="SAM" id="MobiDB-lite"/>
    </source>
</evidence>
<sequence>MAEGKGGKSVEVNQEVEGDFKLTALVPQLNDLATNISEVETQCKRQGRYMLPHERERSRSNENKRIKDTLLIIFQNLHEQDKMLEEMNKNVEVPVLMIGQNEECVEKCRLANGGSSSQIREMVGDPAIVRRLDLHTGGLVKPDDVIDHLACRRVGFTNPVHALGAAHRIDKMIKANIAAEQREKENQNKNDNTLGTYAQTDGATA</sequence>
<protein>
    <recommendedName>
        <fullName evidence="4">Integrase core domain containing protein</fullName>
    </recommendedName>
</protein>
<dbReference type="HOGENOM" id="CLU_1339540_0_0_1"/>
<dbReference type="Gramene" id="PGSC0003DMT400091952">
    <property type="protein sequence ID" value="PGSC0003DMT400091952"/>
    <property type="gene ID" value="PGSC0003DMG400041523"/>
</dbReference>
<name>M1DNS2_SOLTU</name>